<keyword evidence="3" id="KW-0274">FAD</keyword>
<dbReference type="EMBL" id="CP077717">
    <property type="protein sequence ID" value="QXJ27855.1"/>
    <property type="molecule type" value="Genomic_DNA"/>
</dbReference>
<evidence type="ECO:0000256" key="4">
    <source>
        <dbReference type="ARBA" id="ARBA00023002"/>
    </source>
</evidence>
<name>A0A8F5GSH5_SACSH</name>
<evidence type="ECO:0000313" key="6">
    <source>
        <dbReference type="Proteomes" id="UP000694018"/>
    </source>
</evidence>
<dbReference type="GeneID" id="65562322"/>
<dbReference type="PANTHER" id="PTHR43624:SF2">
    <property type="entry name" value="ELECTRON TRANSFER FLAVOPROTEIN-QUINONE OXIDOREDUCTASE YDIS-RELATED"/>
    <property type="match status" value="1"/>
</dbReference>
<keyword evidence="2" id="KW-0285">Flavoprotein</keyword>
<dbReference type="RefSeq" id="WP_218267006.1">
    <property type="nucleotide sequence ID" value="NZ_CP077717.1"/>
</dbReference>
<accession>A0A8F5GSH5</accession>
<dbReference type="Pfam" id="PF12831">
    <property type="entry name" value="FAD_oxidored"/>
    <property type="match status" value="1"/>
</dbReference>
<gene>
    <name evidence="5" type="ORF">J5U23_00723</name>
</gene>
<dbReference type="GO" id="GO:0016491">
    <property type="term" value="F:oxidoreductase activity"/>
    <property type="evidence" value="ECO:0007669"/>
    <property type="project" value="UniProtKB-KW"/>
</dbReference>
<reference evidence="5" key="1">
    <citation type="journal article" date="2021" name="Environ. Microbiol.">
        <title>New insights into the diversity and evolution of the archaeal mobilome from three complete genomes of Saccharolobus shibatae.</title>
        <authorList>
            <person name="Medvedeva S."/>
            <person name="Brandt D."/>
            <person name="Cvirkaite-Krupovic V."/>
            <person name="Liu Y."/>
            <person name="Severinov K."/>
            <person name="Ishino S."/>
            <person name="Ishino Y."/>
            <person name="Prangishvili D."/>
            <person name="Kalinowski J."/>
            <person name="Krupovic M."/>
        </authorList>
    </citation>
    <scope>NUCLEOTIDE SEQUENCE</scope>
    <source>
        <strain evidence="5">B12</strain>
    </source>
</reference>
<proteinExistence type="predicted"/>
<evidence type="ECO:0000313" key="5">
    <source>
        <dbReference type="EMBL" id="QXJ27855.1"/>
    </source>
</evidence>
<evidence type="ECO:0000256" key="3">
    <source>
        <dbReference type="ARBA" id="ARBA00022827"/>
    </source>
</evidence>
<dbReference type="PANTHER" id="PTHR43624">
    <property type="entry name" value="ELECTRON TRANSFER FLAVOPROTEIN-QUINONE OXIDOREDUCTASE YDIS-RELATED"/>
    <property type="match status" value="1"/>
</dbReference>
<dbReference type="AlphaFoldDB" id="A0A8F5GSH5"/>
<dbReference type="OrthoDB" id="7950at2157"/>
<dbReference type="KEGG" id="sshi:J5U23_00723"/>
<keyword evidence="4" id="KW-0560">Oxidoreductase</keyword>
<dbReference type="Proteomes" id="UP000694018">
    <property type="component" value="Chromosome"/>
</dbReference>
<dbReference type="InterPro" id="IPR039651">
    <property type="entry name" value="FixC-like"/>
</dbReference>
<organism evidence="5 6">
    <name type="scientific">Saccharolobus shibatae (strain ATCC 51178 / DSM 5389 / JCM 8931 / NBRC 15437 / B12)</name>
    <name type="common">Sulfolobus shibatae</name>
    <dbReference type="NCBI Taxonomy" id="523848"/>
    <lineage>
        <taxon>Archaea</taxon>
        <taxon>Thermoproteota</taxon>
        <taxon>Thermoprotei</taxon>
        <taxon>Sulfolobales</taxon>
        <taxon>Sulfolobaceae</taxon>
        <taxon>Saccharolobus</taxon>
    </lineage>
</organism>
<evidence type="ECO:0000256" key="1">
    <source>
        <dbReference type="ARBA" id="ARBA00001974"/>
    </source>
</evidence>
<protein>
    <submittedName>
        <fullName evidence="5">Electron transfer flavoprotein-quinone oxidoreductase</fullName>
    </submittedName>
</protein>
<comment type="cofactor">
    <cofactor evidence="1">
        <name>FAD</name>
        <dbReference type="ChEBI" id="CHEBI:57692"/>
    </cofactor>
</comment>
<sequence length="407" mass="45183">MSFDADVIIVGGGLAGLSAAITANREGLSTIVLERGEYSGSKNVSGGRMYVHVLSQLFPDALERAPLERPVTKETYEIYCEEGKKVTFSFQHKTKNSYTVLRAKFDQWLAKEGENEGVLISYSTLVTNARRESDYVVIETNRGELKAPLVIDAGGVTAPISRFLGIKKLEPKTLMLGVKEVLDIKPDMPEDEGEARTIMGLIGNLKGGGFVYTNKDTLSVGVTIKVESLYNSSIPSHEIVERFRESLGLNGNILEYSAHLIPYYGYDKIGKIHDKNLILVGDAAGFLINDGFNIRGMDLAIGSGIIAGKAAKKIKELNDYSRTDIYYEMLKESFVLRDMKTALRSFSVLSEEEIFTKYPKVICNVLSKLFTVTRDGKERPINVLLQESKSENVNTTKMLTDIMRLFI</sequence>
<evidence type="ECO:0000256" key="2">
    <source>
        <dbReference type="ARBA" id="ARBA00022630"/>
    </source>
</evidence>